<sequence length="109" mass="12147">MSPLQIEGWRRGRGEGVARGGARERVSGRRSGCVKGKVEGGRWKGEGEGGRENGEWRMEGEFECGGLRDMVLWSGDSSSGAVCDREVVEEEEEEEEEVEEEEAVNVRDW</sequence>
<protein>
    <submittedName>
        <fullName evidence="2">Uncharacterized protein</fullName>
    </submittedName>
</protein>
<organism evidence="2 3">
    <name type="scientific">Taenia crassiceps</name>
    <dbReference type="NCBI Taxonomy" id="6207"/>
    <lineage>
        <taxon>Eukaryota</taxon>
        <taxon>Metazoa</taxon>
        <taxon>Spiralia</taxon>
        <taxon>Lophotrochozoa</taxon>
        <taxon>Platyhelminthes</taxon>
        <taxon>Cestoda</taxon>
        <taxon>Eucestoda</taxon>
        <taxon>Cyclophyllidea</taxon>
        <taxon>Taeniidae</taxon>
        <taxon>Taenia</taxon>
    </lineage>
</organism>
<accession>A0ABR4Q7A4</accession>
<reference evidence="2 3" key="1">
    <citation type="journal article" date="2022" name="Front. Cell. Infect. Microbiol.">
        <title>The Genomes of Two Strains of Taenia crassiceps the Animal Model for the Study of Human Cysticercosis.</title>
        <authorList>
            <person name="Bobes R.J."/>
            <person name="Estrada K."/>
            <person name="Rios-Valencia D.G."/>
            <person name="Calderon-Gallegos A."/>
            <person name="de la Torre P."/>
            <person name="Carrero J.C."/>
            <person name="Sanchez-Flores A."/>
            <person name="Laclette J.P."/>
        </authorList>
    </citation>
    <scope>NUCLEOTIDE SEQUENCE [LARGE SCALE GENOMIC DNA]</scope>
    <source>
        <strain evidence="2">WFUcys</strain>
    </source>
</reference>
<feature type="region of interest" description="Disordered" evidence="1">
    <location>
        <begin position="75"/>
        <end position="109"/>
    </location>
</feature>
<feature type="compositionally biased region" description="Basic and acidic residues" evidence="1">
    <location>
        <begin position="8"/>
        <end position="27"/>
    </location>
</feature>
<feature type="compositionally biased region" description="Basic and acidic residues" evidence="1">
    <location>
        <begin position="36"/>
        <end position="54"/>
    </location>
</feature>
<comment type="caution">
    <text evidence="2">The sequence shown here is derived from an EMBL/GenBank/DDBJ whole genome shotgun (WGS) entry which is preliminary data.</text>
</comment>
<dbReference type="Proteomes" id="UP001651158">
    <property type="component" value="Unassembled WGS sequence"/>
</dbReference>
<proteinExistence type="predicted"/>
<dbReference type="EMBL" id="JAKROA010000008">
    <property type="protein sequence ID" value="KAL5105495.1"/>
    <property type="molecule type" value="Genomic_DNA"/>
</dbReference>
<gene>
    <name evidence="2" type="ORF">TcWFU_005909</name>
</gene>
<evidence type="ECO:0000256" key="1">
    <source>
        <dbReference type="SAM" id="MobiDB-lite"/>
    </source>
</evidence>
<name>A0ABR4Q7A4_9CEST</name>
<keyword evidence="3" id="KW-1185">Reference proteome</keyword>
<feature type="compositionally biased region" description="Acidic residues" evidence="1">
    <location>
        <begin position="87"/>
        <end position="103"/>
    </location>
</feature>
<evidence type="ECO:0000313" key="3">
    <source>
        <dbReference type="Proteomes" id="UP001651158"/>
    </source>
</evidence>
<evidence type="ECO:0000313" key="2">
    <source>
        <dbReference type="EMBL" id="KAL5105495.1"/>
    </source>
</evidence>
<feature type="region of interest" description="Disordered" evidence="1">
    <location>
        <begin position="1"/>
        <end position="54"/>
    </location>
</feature>